<dbReference type="AlphaFoldDB" id="A0AAU9KUN8"/>
<evidence type="ECO:0000313" key="3">
    <source>
        <dbReference type="Proteomes" id="UP001160483"/>
    </source>
</evidence>
<dbReference type="EMBL" id="CAKKTJ010000176">
    <property type="protein sequence ID" value="CAH0477514.1"/>
    <property type="molecule type" value="Genomic_DNA"/>
</dbReference>
<accession>A0AAU9KUN8</accession>
<evidence type="ECO:0000256" key="1">
    <source>
        <dbReference type="SAM" id="MobiDB-lite"/>
    </source>
</evidence>
<name>A0AAU9KUN8_9STRA</name>
<organism evidence="2 3">
    <name type="scientific">Peronospora belbahrii</name>
    <dbReference type="NCBI Taxonomy" id="622444"/>
    <lineage>
        <taxon>Eukaryota</taxon>
        <taxon>Sar</taxon>
        <taxon>Stramenopiles</taxon>
        <taxon>Oomycota</taxon>
        <taxon>Peronosporomycetes</taxon>
        <taxon>Peronosporales</taxon>
        <taxon>Peronosporaceae</taxon>
        <taxon>Peronospora</taxon>
    </lineage>
</organism>
<protein>
    <submittedName>
        <fullName evidence="2">Uncharacterized protein</fullName>
    </submittedName>
</protein>
<feature type="compositionally biased region" description="Basic and acidic residues" evidence="1">
    <location>
        <begin position="406"/>
        <end position="415"/>
    </location>
</feature>
<evidence type="ECO:0000313" key="2">
    <source>
        <dbReference type="EMBL" id="CAH0477514.1"/>
    </source>
</evidence>
<comment type="caution">
    <text evidence="2">The sequence shown here is derived from an EMBL/GenBank/DDBJ whole genome shotgun (WGS) entry which is preliminary data.</text>
</comment>
<gene>
    <name evidence="2" type="ORF">PBS003_LOCUS4260</name>
</gene>
<feature type="region of interest" description="Disordered" evidence="1">
    <location>
        <begin position="1"/>
        <end position="54"/>
    </location>
</feature>
<dbReference type="Proteomes" id="UP001160483">
    <property type="component" value="Unassembled WGS sequence"/>
</dbReference>
<feature type="region of interest" description="Disordered" evidence="1">
    <location>
        <begin position="404"/>
        <end position="490"/>
    </location>
</feature>
<proteinExistence type="predicted"/>
<sequence>MAMTEEQQKDPQTTVSIEEGNVLDIADQVLSKLTQKPRRNSNKKTEKADQQESLTAINKEIEAAGGAEEMNNAEIHGRDKERGNEGFVVFVGRSSIPGEYEKESGEEKNVNLLVVEKTSVSMEQKQFEIKGDEDVEISTVAGEKINATTIGQDVVDQVEGCNDENMVVDTRKSIENDDIDQVMSLPVENVQSGNDINVAKVKDAGEIVTMTASSMPQEKNVEEKTMLNDDNISEGVEMAARDAFVLTAVVKDRKSIQEKRKISKESRLSDADVKKAVGIVVTTLVDNVVDSMADIITLDTEPTKVRSSSICLPHLSADEAIELLEAHQDDDHDLLPGQDAIVDDDVETKSKKCEYQWFDGDDEDDEDIAIEASSVLDVAPLTTDDVFEFSGVVELDNVTQTLEENADIKSDKSTDRQVVPRNRKNSSSSASSGSSSSSSSSSSCSSASCSEDESIGLGLKKRRNTRKNNGPRKLLKQKKQKCVRSLETDNLSGRRLKRKRKIPKPVIPPEYAVFNVEAADPVLKGSYSVRKNRRACFQGKWGFSDDAFHDTKNISPFEYTSHARVLQSRRKDDKHPISGKYGGFFKIRQHNGTLIKIREDQVELQFLPMPSSDEEDEDEDEVMEGYESDEVDGYEAVARRYTVLGKGKNRFGRFLIRGYLSPESGRLTVKRRYLD</sequence>
<feature type="compositionally biased region" description="Low complexity" evidence="1">
    <location>
        <begin position="426"/>
        <end position="449"/>
    </location>
</feature>
<feature type="compositionally biased region" description="Basic residues" evidence="1">
    <location>
        <begin position="459"/>
        <end position="482"/>
    </location>
</feature>
<reference evidence="2" key="1">
    <citation type="submission" date="2021-11" db="EMBL/GenBank/DDBJ databases">
        <authorList>
            <person name="Islam A."/>
            <person name="Islam S."/>
            <person name="Flora M.S."/>
            <person name="Rahman M."/>
            <person name="Ziaur R.M."/>
            <person name="Epstein J.H."/>
            <person name="Hassan M."/>
            <person name="Klassen M."/>
            <person name="Woodard K."/>
            <person name="Webb A."/>
            <person name="Webby R.J."/>
            <person name="El Zowalaty M.E."/>
        </authorList>
    </citation>
    <scope>NUCLEOTIDE SEQUENCE</scope>
    <source>
        <strain evidence="2">Pbs3</strain>
    </source>
</reference>